<dbReference type="NCBIfam" id="TIGR04057">
    <property type="entry name" value="SusC_RagA_signa"/>
    <property type="match status" value="1"/>
</dbReference>
<evidence type="ECO:0000259" key="14">
    <source>
        <dbReference type="Pfam" id="PF00593"/>
    </source>
</evidence>
<evidence type="ECO:0000256" key="7">
    <source>
        <dbReference type="ARBA" id="ARBA00023065"/>
    </source>
</evidence>
<dbReference type="InterPro" id="IPR037066">
    <property type="entry name" value="Plug_dom_sf"/>
</dbReference>
<dbReference type="InterPro" id="IPR023997">
    <property type="entry name" value="TonB-dep_OMP_SusC/RagA_CS"/>
</dbReference>
<evidence type="ECO:0000256" key="13">
    <source>
        <dbReference type="SAM" id="SignalP"/>
    </source>
</evidence>
<comment type="similarity">
    <text evidence="11 12">Belongs to the TonB-dependent receptor family.</text>
</comment>
<feature type="chain" id="PRO_5046118047" evidence="13">
    <location>
        <begin position="23"/>
        <end position="1068"/>
    </location>
</feature>
<keyword evidence="9 11" id="KW-0472">Membrane</keyword>
<dbReference type="PANTHER" id="PTHR32552">
    <property type="entry name" value="FERRICHROME IRON RECEPTOR-RELATED"/>
    <property type="match status" value="1"/>
</dbReference>
<evidence type="ECO:0000256" key="1">
    <source>
        <dbReference type="ARBA" id="ARBA00004571"/>
    </source>
</evidence>
<evidence type="ECO:0000259" key="15">
    <source>
        <dbReference type="Pfam" id="PF07715"/>
    </source>
</evidence>
<comment type="subcellular location">
    <subcellularLocation>
        <location evidence="1 11">Cell outer membrane</location>
        <topology evidence="1 11">Multi-pass membrane protein</topology>
    </subcellularLocation>
</comment>
<dbReference type="SUPFAM" id="SSF49464">
    <property type="entry name" value="Carboxypeptidase regulatory domain-like"/>
    <property type="match status" value="1"/>
</dbReference>
<dbReference type="Proteomes" id="UP001262889">
    <property type="component" value="Unassembled WGS sequence"/>
</dbReference>
<feature type="domain" description="TonB-dependent receptor plug" evidence="15">
    <location>
        <begin position="117"/>
        <end position="246"/>
    </location>
</feature>
<evidence type="ECO:0000256" key="8">
    <source>
        <dbReference type="ARBA" id="ARBA00023077"/>
    </source>
</evidence>
<organism evidence="16 17">
    <name type="scientific">Autumnicola tepida</name>
    <dbReference type="NCBI Taxonomy" id="3075595"/>
    <lineage>
        <taxon>Bacteria</taxon>
        <taxon>Pseudomonadati</taxon>
        <taxon>Bacteroidota</taxon>
        <taxon>Flavobacteriia</taxon>
        <taxon>Flavobacteriales</taxon>
        <taxon>Flavobacteriaceae</taxon>
        <taxon>Autumnicola</taxon>
    </lineage>
</organism>
<protein>
    <submittedName>
        <fullName evidence="16">SusC/RagA family TonB-linked outer membrane protein</fullName>
    </submittedName>
</protein>
<dbReference type="InterPro" id="IPR000531">
    <property type="entry name" value="Beta-barrel_TonB"/>
</dbReference>
<keyword evidence="4" id="KW-0410">Iron transport</keyword>
<comment type="caution">
    <text evidence="16">The sequence shown here is derived from an EMBL/GenBank/DDBJ whole genome shotgun (WGS) entry which is preliminary data.</text>
</comment>
<sequence>MKSKLHFLYLVVFLLPAFSLFAQEKTVTGTVTDEQDLPLPGVNVLLKNTSTGVQTDFDGIYSISAAPGDILVFSFLGLETKEVTVGTQDVIDVSLASDASELDEVIVTAFGGTKQRRATTYATATIDDEELNETAPTSIFESLSGKIAGANITTPAQPGASSKVIIRGFTSITGSNSPLYIIDGTPINADPTGSTGETTAIGSSIDRTFDAGNGISDIDPNIIEKITVLKGAAATALYGNRAANGAILITTKKGKQNDKISIDFSSAVDYLEVSRVPHFQNGWGQGWAGASYSSLPDGSQGASNENGSWGAAFNGAVRPWGQIVDNSQLIKPYSPLEDNVREFYDIGQSFSNSIRLSGGNEFSTFALTVSDLTVDGVIPTEADKLNRRAINFNGGMTGKGLSVKLSANYVKKDQNVVNTGQGDNAGQGSTFMQEIIQVPRDISLLDLEDYVNNPFNSPGNFYTPYAQNPYFVLNENATTVNEDRLFGNINLKYDFDDFLYAVWQIGGDIRNERVSSYGAIVDYPEGSPQDLLNATEVVGGVSELKRTRKEYDTYFNAVYDRYLTEDLNLGVVAGINYNERQSNYLNVAVTGLDIPNYYELGNSANRPEVSQADLKRRSYGLYGQVELAFLDRYFLNLTARNDWSSTLPVENNSFFYPSASLSAVLLDNNLHYFKLRGAWSRVGNDTDPYLTESTLIQGVSDAYFGEIQFPIGGVNSYELASQLGNSELKPEITEEVEVGFESSFFDNRINLDVALYDKQTSDLIVNLPIDPSTGFSFFAGNFADVQNRGIEAVLGFTPVRTSDLTWDFTYTFTKNENEVTRLLGGLDKLTLTNAYGVNFYAVEGQPLGVFYAAVPARTEEGEYIVNPDTGFYEMTDDEQPVGTSQRDFIMGLSSRITYKNFSLSGSLDWKEGGKMYSYTARLLGFTGNSLATTFNERKPFIIPNSVVETEGGEYVENTTPVAYDQITNFYNASQNGAIESTHVIDKTFIRIRDVSLTYTVDSGLVQKLGLRNASVSAYGKNIFMWTPAENPYVDPEVSTYGSGLLSEFGEFSANPAQRSYGVKLNIGL</sequence>
<keyword evidence="3 11" id="KW-1134">Transmembrane beta strand</keyword>
<dbReference type="InterPro" id="IPR039426">
    <property type="entry name" value="TonB-dep_rcpt-like"/>
</dbReference>
<dbReference type="InterPro" id="IPR023996">
    <property type="entry name" value="TonB-dep_OMP_SusC/RagA"/>
</dbReference>
<keyword evidence="6" id="KW-0408">Iron</keyword>
<dbReference type="InterPro" id="IPR036942">
    <property type="entry name" value="Beta-barrel_TonB_sf"/>
</dbReference>
<evidence type="ECO:0000256" key="3">
    <source>
        <dbReference type="ARBA" id="ARBA00022452"/>
    </source>
</evidence>
<reference evidence="16 17" key="1">
    <citation type="submission" date="2023-09" db="EMBL/GenBank/DDBJ databases">
        <authorList>
            <person name="Rey-Velasco X."/>
        </authorList>
    </citation>
    <scope>NUCLEOTIDE SEQUENCE [LARGE SCALE GENOMIC DNA]</scope>
    <source>
        <strain evidence="16 17">F363</strain>
    </source>
</reference>
<dbReference type="Gene3D" id="2.60.40.1120">
    <property type="entry name" value="Carboxypeptidase-like, regulatory domain"/>
    <property type="match status" value="1"/>
</dbReference>
<accession>A0ABU3CBP4</accession>
<evidence type="ECO:0000313" key="17">
    <source>
        <dbReference type="Proteomes" id="UP001262889"/>
    </source>
</evidence>
<keyword evidence="8 12" id="KW-0798">TonB box</keyword>
<evidence type="ECO:0000256" key="10">
    <source>
        <dbReference type="ARBA" id="ARBA00023237"/>
    </source>
</evidence>
<evidence type="ECO:0000256" key="11">
    <source>
        <dbReference type="PROSITE-ProRule" id="PRU01360"/>
    </source>
</evidence>
<proteinExistence type="inferred from homology"/>
<dbReference type="Pfam" id="PF00593">
    <property type="entry name" value="TonB_dep_Rec_b-barrel"/>
    <property type="match status" value="1"/>
</dbReference>
<keyword evidence="10 11" id="KW-0998">Cell outer membrane</keyword>
<feature type="signal peptide" evidence="13">
    <location>
        <begin position="1"/>
        <end position="22"/>
    </location>
</feature>
<evidence type="ECO:0000256" key="2">
    <source>
        <dbReference type="ARBA" id="ARBA00022448"/>
    </source>
</evidence>
<evidence type="ECO:0000313" key="16">
    <source>
        <dbReference type="EMBL" id="MDT0643763.1"/>
    </source>
</evidence>
<evidence type="ECO:0000256" key="12">
    <source>
        <dbReference type="RuleBase" id="RU003357"/>
    </source>
</evidence>
<keyword evidence="2 11" id="KW-0813">Transport</keyword>
<keyword evidence="13" id="KW-0732">Signal</keyword>
<dbReference type="InterPro" id="IPR012910">
    <property type="entry name" value="Plug_dom"/>
</dbReference>
<dbReference type="PANTHER" id="PTHR32552:SF81">
    <property type="entry name" value="TONB-DEPENDENT OUTER MEMBRANE RECEPTOR"/>
    <property type="match status" value="1"/>
</dbReference>
<dbReference type="Pfam" id="PF07715">
    <property type="entry name" value="Plug"/>
    <property type="match status" value="1"/>
</dbReference>
<dbReference type="Pfam" id="PF13715">
    <property type="entry name" value="CarbopepD_reg_2"/>
    <property type="match status" value="1"/>
</dbReference>
<dbReference type="SUPFAM" id="SSF56935">
    <property type="entry name" value="Porins"/>
    <property type="match status" value="1"/>
</dbReference>
<keyword evidence="5 11" id="KW-0812">Transmembrane</keyword>
<dbReference type="Gene3D" id="2.40.170.20">
    <property type="entry name" value="TonB-dependent receptor, beta-barrel domain"/>
    <property type="match status" value="1"/>
</dbReference>
<keyword evidence="17" id="KW-1185">Reference proteome</keyword>
<dbReference type="InterPro" id="IPR008969">
    <property type="entry name" value="CarboxyPept-like_regulatory"/>
</dbReference>
<keyword evidence="7" id="KW-0406">Ion transport</keyword>
<dbReference type="RefSeq" id="WP_311535382.1">
    <property type="nucleotide sequence ID" value="NZ_JAVRHQ010000016.1"/>
</dbReference>
<evidence type="ECO:0000256" key="9">
    <source>
        <dbReference type="ARBA" id="ARBA00023136"/>
    </source>
</evidence>
<dbReference type="Gene3D" id="2.170.130.10">
    <property type="entry name" value="TonB-dependent receptor, plug domain"/>
    <property type="match status" value="1"/>
</dbReference>
<dbReference type="EMBL" id="JAVRHQ010000016">
    <property type="protein sequence ID" value="MDT0643763.1"/>
    <property type="molecule type" value="Genomic_DNA"/>
</dbReference>
<dbReference type="PROSITE" id="PS52016">
    <property type="entry name" value="TONB_DEPENDENT_REC_3"/>
    <property type="match status" value="1"/>
</dbReference>
<dbReference type="NCBIfam" id="TIGR04056">
    <property type="entry name" value="OMP_RagA_SusC"/>
    <property type="match status" value="1"/>
</dbReference>
<evidence type="ECO:0000256" key="4">
    <source>
        <dbReference type="ARBA" id="ARBA00022496"/>
    </source>
</evidence>
<gene>
    <name evidence="16" type="ORF">RM553_13050</name>
</gene>
<name>A0ABU3CBP4_9FLAO</name>
<evidence type="ECO:0000256" key="6">
    <source>
        <dbReference type="ARBA" id="ARBA00023004"/>
    </source>
</evidence>
<feature type="domain" description="TonB-dependent receptor-like beta-barrel" evidence="14">
    <location>
        <begin position="449"/>
        <end position="864"/>
    </location>
</feature>
<evidence type="ECO:0000256" key="5">
    <source>
        <dbReference type="ARBA" id="ARBA00022692"/>
    </source>
</evidence>